<dbReference type="Pfam" id="PF00651">
    <property type="entry name" value="BTB"/>
    <property type="match status" value="1"/>
</dbReference>
<proteinExistence type="predicted"/>
<comment type="caution">
    <text evidence="2">The sequence shown here is derived from an EMBL/GenBank/DDBJ whole genome shotgun (WGS) entry which is preliminary data.</text>
</comment>
<evidence type="ECO:0000313" key="3">
    <source>
        <dbReference type="Proteomes" id="UP000789342"/>
    </source>
</evidence>
<name>A0A9N8VFD9_9GLOM</name>
<organism evidence="2 3">
    <name type="scientific">Acaulospora morrowiae</name>
    <dbReference type="NCBI Taxonomy" id="94023"/>
    <lineage>
        <taxon>Eukaryota</taxon>
        <taxon>Fungi</taxon>
        <taxon>Fungi incertae sedis</taxon>
        <taxon>Mucoromycota</taxon>
        <taxon>Glomeromycotina</taxon>
        <taxon>Glomeromycetes</taxon>
        <taxon>Diversisporales</taxon>
        <taxon>Acaulosporaceae</taxon>
        <taxon>Acaulospora</taxon>
    </lineage>
</organism>
<feature type="domain" description="BTB" evidence="1">
    <location>
        <begin position="14"/>
        <end position="85"/>
    </location>
</feature>
<accession>A0A9N8VFD9</accession>
<dbReference type="Proteomes" id="UP000789342">
    <property type="component" value="Unassembled WGS sequence"/>
</dbReference>
<keyword evidence="3" id="KW-1185">Reference proteome</keyword>
<protein>
    <submittedName>
        <fullName evidence="2">12678_t:CDS:1</fullName>
    </submittedName>
</protein>
<gene>
    <name evidence="2" type="ORF">AMORRO_LOCUS611</name>
</gene>
<dbReference type="Gene3D" id="3.30.710.10">
    <property type="entry name" value="Potassium Channel Kv1.1, Chain A"/>
    <property type="match status" value="1"/>
</dbReference>
<dbReference type="AlphaFoldDB" id="A0A9N8VFD9"/>
<dbReference type="OrthoDB" id="2390243at2759"/>
<evidence type="ECO:0000259" key="1">
    <source>
        <dbReference type="Pfam" id="PF00651"/>
    </source>
</evidence>
<sequence>MALRFFEKLSADFSKLLDNCESYDVIVEVGEAPLNKTYKLHSLVLGTRCSLFDRELKEIKDCDSIKKLRKSDIAIDVFEIILNKMDPSYSISSAVLPPRNIINAVFPNRENDNEDATVAVDENEDVDEQLDSGRYDNFENLISHID</sequence>
<reference evidence="2" key="1">
    <citation type="submission" date="2021-06" db="EMBL/GenBank/DDBJ databases">
        <authorList>
            <person name="Kallberg Y."/>
            <person name="Tangrot J."/>
            <person name="Rosling A."/>
        </authorList>
    </citation>
    <scope>NUCLEOTIDE SEQUENCE</scope>
    <source>
        <strain evidence="2">CL551</strain>
    </source>
</reference>
<dbReference type="EMBL" id="CAJVPV010000182">
    <property type="protein sequence ID" value="CAG8445997.1"/>
    <property type="molecule type" value="Genomic_DNA"/>
</dbReference>
<dbReference type="InterPro" id="IPR000210">
    <property type="entry name" value="BTB/POZ_dom"/>
</dbReference>
<dbReference type="SUPFAM" id="SSF54695">
    <property type="entry name" value="POZ domain"/>
    <property type="match status" value="1"/>
</dbReference>
<evidence type="ECO:0000313" key="2">
    <source>
        <dbReference type="EMBL" id="CAG8445997.1"/>
    </source>
</evidence>
<dbReference type="InterPro" id="IPR011333">
    <property type="entry name" value="SKP1/BTB/POZ_sf"/>
</dbReference>